<dbReference type="OrthoDB" id="5821600at2"/>
<name>A0A2T3P6W9_9GAMM</name>
<evidence type="ECO:0008006" key="3">
    <source>
        <dbReference type="Google" id="ProtNLM"/>
    </source>
</evidence>
<reference evidence="1 2" key="1">
    <citation type="submission" date="2018-01" db="EMBL/GenBank/DDBJ databases">
        <title>Whole genome sequencing of Histamine producing bacteria.</title>
        <authorList>
            <person name="Butler K."/>
        </authorList>
    </citation>
    <scope>NUCLEOTIDE SEQUENCE [LARGE SCALE GENOMIC DNA]</scope>
    <source>
        <strain evidence="1 2">DSM 24669</strain>
    </source>
</reference>
<proteinExistence type="predicted"/>
<evidence type="ECO:0000313" key="2">
    <source>
        <dbReference type="Proteomes" id="UP000240481"/>
    </source>
</evidence>
<accession>A0A2T3P6W9</accession>
<sequence>MQLMIEQLKESKNTWMASHVADAEYPTALSESGLALYQALHASSSTSQLVLPLTARTNSLSFYPVDCHPLTIRYAMTLASFWNDEQQREAVMEYLTQIMLETDSAATLFVGFFKGKPAACGMVFQNKEDALICDVHALPLPNQDDLIEEMTAYLSTQVAPTNQSVHLEQTAL</sequence>
<evidence type="ECO:0000313" key="1">
    <source>
        <dbReference type="EMBL" id="PSW24408.1"/>
    </source>
</evidence>
<dbReference type="RefSeq" id="WP_107302704.1">
    <property type="nucleotide sequence ID" value="NZ_AP024853.1"/>
</dbReference>
<protein>
    <recommendedName>
        <fullName evidence="3">Flavodoxin</fullName>
    </recommendedName>
</protein>
<organism evidence="1 2">
    <name type="scientific">Photobacterium swingsii</name>
    <dbReference type="NCBI Taxonomy" id="680026"/>
    <lineage>
        <taxon>Bacteria</taxon>
        <taxon>Pseudomonadati</taxon>
        <taxon>Pseudomonadota</taxon>
        <taxon>Gammaproteobacteria</taxon>
        <taxon>Vibrionales</taxon>
        <taxon>Vibrionaceae</taxon>
        <taxon>Photobacterium</taxon>
    </lineage>
</organism>
<dbReference type="EMBL" id="PYLZ01000005">
    <property type="protein sequence ID" value="PSW24408.1"/>
    <property type="molecule type" value="Genomic_DNA"/>
</dbReference>
<gene>
    <name evidence="1" type="ORF">C9I94_10210</name>
</gene>
<keyword evidence="2" id="KW-1185">Reference proteome</keyword>
<comment type="caution">
    <text evidence="1">The sequence shown here is derived from an EMBL/GenBank/DDBJ whole genome shotgun (WGS) entry which is preliminary data.</text>
</comment>
<dbReference type="Proteomes" id="UP000240481">
    <property type="component" value="Unassembled WGS sequence"/>
</dbReference>
<dbReference type="AlphaFoldDB" id="A0A2T3P6W9"/>